<dbReference type="PANTHER" id="PTHR33194:SF4">
    <property type="entry name" value="CCHC-TYPE DOMAIN-CONTAINING PROTEIN"/>
    <property type="match status" value="1"/>
</dbReference>
<evidence type="ECO:0000259" key="4">
    <source>
        <dbReference type="PROSITE" id="PS50158"/>
    </source>
</evidence>
<feature type="compositionally biased region" description="Basic and acidic residues" evidence="3">
    <location>
        <begin position="219"/>
        <end position="241"/>
    </location>
</feature>
<dbReference type="SUPFAM" id="SSF57756">
    <property type="entry name" value="Retrovirus zinc finger-like domains"/>
    <property type="match status" value="1"/>
</dbReference>
<protein>
    <submittedName>
        <fullName evidence="6">Serine/threonine-protein kinase fray2-like</fullName>
    </submittedName>
</protein>
<keyword evidence="1" id="KW-0479">Metal-binding</keyword>
<dbReference type="OrthoDB" id="6624675at2759"/>
<dbReference type="Pfam" id="PF00098">
    <property type="entry name" value="zf-CCHC"/>
    <property type="match status" value="1"/>
</dbReference>
<dbReference type="GO" id="GO:0008270">
    <property type="term" value="F:zinc ion binding"/>
    <property type="evidence" value="ECO:0007669"/>
    <property type="project" value="UniProtKB-KW"/>
</dbReference>
<keyword evidence="2" id="KW-0175">Coiled coil</keyword>
<feature type="coiled-coil region" evidence="2">
    <location>
        <begin position="165"/>
        <end position="192"/>
    </location>
</feature>
<feature type="compositionally biased region" description="Basic and acidic residues" evidence="3">
    <location>
        <begin position="248"/>
        <end position="258"/>
    </location>
</feature>
<dbReference type="SMART" id="SM00343">
    <property type="entry name" value="ZnF_C2HC"/>
    <property type="match status" value="1"/>
</dbReference>
<keyword evidence="1" id="KW-0862">Zinc</keyword>
<name>A0A8B8FJH4_9HEMI</name>
<keyword evidence="5" id="KW-1185">Reference proteome</keyword>
<evidence type="ECO:0000256" key="3">
    <source>
        <dbReference type="SAM" id="MobiDB-lite"/>
    </source>
</evidence>
<accession>A0A8B8FJH4</accession>
<dbReference type="RefSeq" id="XP_025411059.1">
    <property type="nucleotide sequence ID" value="XM_025555274.1"/>
</dbReference>
<sequence>MTDRKRNLQMTPDYFTGNEDVKKFLKQYSMITDFNNWDEKDKLKFLPMFVKGTASNFLDNLNNLKTNWTWKEIEDAFIDQYLPIDYTTILKTNLENRRQGESESATSFMAEIENNTTLKKLKENLKKYELMQHRINNRGPTINNYTDLLNLQVTKLQEFHKNKEIKKNEEHTENLLLKIEQLTEEVKRMNMLGKNTNRSVDFRENRYYDDYENKRYYRNNETRGRDYNRNKDYYRKPEYRYKSPYPGRSRESSRDSRRYNRNRSFSRDNQRRNRDRSYSRERPDSREQSYTRESQRDNYKIQDSRDRQSRSRTPEQYRNKDKQKEMRGEMENITCYKCERRGHYATQCDNVKN</sequence>
<keyword evidence="1" id="KW-0863">Zinc-finger</keyword>
<evidence type="ECO:0000256" key="2">
    <source>
        <dbReference type="SAM" id="Coils"/>
    </source>
</evidence>
<evidence type="ECO:0000313" key="6">
    <source>
        <dbReference type="RefSeq" id="XP_025411059.1"/>
    </source>
</evidence>
<evidence type="ECO:0000256" key="1">
    <source>
        <dbReference type="PROSITE-ProRule" id="PRU00047"/>
    </source>
</evidence>
<proteinExistence type="predicted"/>
<dbReference type="InterPro" id="IPR036875">
    <property type="entry name" value="Znf_CCHC_sf"/>
</dbReference>
<gene>
    <name evidence="6" type="primary">LOC112683994</name>
</gene>
<dbReference type="PROSITE" id="PS50158">
    <property type="entry name" value="ZF_CCHC"/>
    <property type="match status" value="1"/>
</dbReference>
<dbReference type="GeneID" id="112683994"/>
<feature type="compositionally biased region" description="Basic and acidic residues" evidence="3">
    <location>
        <begin position="265"/>
        <end position="327"/>
    </location>
</feature>
<reference evidence="6" key="1">
    <citation type="submission" date="2025-08" db="UniProtKB">
        <authorList>
            <consortium name="RefSeq"/>
        </authorList>
    </citation>
    <scope>IDENTIFICATION</scope>
    <source>
        <tissue evidence="6">Whole body</tissue>
    </source>
</reference>
<evidence type="ECO:0000313" key="5">
    <source>
        <dbReference type="Proteomes" id="UP000694846"/>
    </source>
</evidence>
<dbReference type="InterPro" id="IPR001878">
    <property type="entry name" value="Znf_CCHC"/>
</dbReference>
<dbReference type="Proteomes" id="UP000694846">
    <property type="component" value="Unplaced"/>
</dbReference>
<dbReference type="AlphaFoldDB" id="A0A8B8FJH4"/>
<dbReference type="InterPro" id="IPR005162">
    <property type="entry name" value="Retrotrans_gag_dom"/>
</dbReference>
<feature type="domain" description="CCHC-type" evidence="4">
    <location>
        <begin position="335"/>
        <end position="348"/>
    </location>
</feature>
<dbReference type="PANTHER" id="PTHR33194">
    <property type="entry name" value="ZINC KNUCKLE DOMAINCONTAINING PROTEIN"/>
    <property type="match status" value="1"/>
</dbReference>
<feature type="region of interest" description="Disordered" evidence="3">
    <location>
        <begin position="219"/>
        <end position="327"/>
    </location>
</feature>
<dbReference type="GO" id="GO:0003676">
    <property type="term" value="F:nucleic acid binding"/>
    <property type="evidence" value="ECO:0007669"/>
    <property type="project" value="InterPro"/>
</dbReference>
<organism evidence="5 6">
    <name type="scientific">Sipha flava</name>
    <name type="common">yellow sugarcane aphid</name>
    <dbReference type="NCBI Taxonomy" id="143950"/>
    <lineage>
        <taxon>Eukaryota</taxon>
        <taxon>Metazoa</taxon>
        <taxon>Ecdysozoa</taxon>
        <taxon>Arthropoda</taxon>
        <taxon>Hexapoda</taxon>
        <taxon>Insecta</taxon>
        <taxon>Pterygota</taxon>
        <taxon>Neoptera</taxon>
        <taxon>Paraneoptera</taxon>
        <taxon>Hemiptera</taxon>
        <taxon>Sternorrhyncha</taxon>
        <taxon>Aphidomorpha</taxon>
        <taxon>Aphidoidea</taxon>
        <taxon>Aphididae</taxon>
        <taxon>Sipha</taxon>
    </lineage>
</organism>
<dbReference type="Pfam" id="PF03732">
    <property type="entry name" value="Retrotrans_gag"/>
    <property type="match status" value="1"/>
</dbReference>